<dbReference type="CDD" id="cd04137">
    <property type="entry name" value="RheB"/>
    <property type="match status" value="1"/>
</dbReference>
<evidence type="ECO:0000256" key="6">
    <source>
        <dbReference type="ARBA" id="ARBA00022613"/>
    </source>
</evidence>
<dbReference type="GO" id="GO:0046872">
    <property type="term" value="F:metal ion binding"/>
    <property type="evidence" value="ECO:0007669"/>
    <property type="project" value="UniProtKB-KW"/>
</dbReference>
<keyword evidence="11" id="KW-0460">Magnesium</keyword>
<evidence type="ECO:0000256" key="20">
    <source>
        <dbReference type="ARBA" id="ARBA00068300"/>
    </source>
</evidence>
<dbReference type="InterPro" id="IPR027417">
    <property type="entry name" value="P-loop_NTPase"/>
</dbReference>
<dbReference type="SUPFAM" id="SSF52540">
    <property type="entry name" value="P-loop containing nucleoside triphosphate hydrolases"/>
    <property type="match status" value="1"/>
</dbReference>
<evidence type="ECO:0000256" key="19">
    <source>
        <dbReference type="ARBA" id="ARBA00054514"/>
    </source>
</evidence>
<evidence type="ECO:0000256" key="13">
    <source>
        <dbReference type="ARBA" id="ARBA00023136"/>
    </source>
</evidence>
<dbReference type="PROSITE" id="PS51421">
    <property type="entry name" value="RAS"/>
    <property type="match status" value="1"/>
</dbReference>
<evidence type="ECO:0000256" key="15">
    <source>
        <dbReference type="ARBA" id="ARBA00023289"/>
    </source>
</evidence>
<dbReference type="InterPro" id="IPR005225">
    <property type="entry name" value="Small_GTP-bd"/>
</dbReference>
<dbReference type="SMART" id="SM00175">
    <property type="entry name" value="RAB"/>
    <property type="match status" value="1"/>
</dbReference>
<protein>
    <recommendedName>
        <fullName evidence="20">GTP-binding protein Rheb</fullName>
    </recommendedName>
    <alternativeName>
        <fullName evidence="21">Ras homolog enriched in brain</fullName>
    </alternativeName>
</protein>
<dbReference type="InterPro" id="IPR011024">
    <property type="entry name" value="G_crystallin-like"/>
</dbReference>
<keyword evidence="8" id="KW-0677">Repeat</keyword>
<dbReference type="Gene3D" id="3.40.50.300">
    <property type="entry name" value="P-loop containing nucleotide triphosphate hydrolases"/>
    <property type="match status" value="1"/>
</dbReference>
<comment type="subunit">
    <text evidence="4">Monomer.</text>
</comment>
<dbReference type="GO" id="GO:0003924">
    <property type="term" value="F:GTPase activity"/>
    <property type="evidence" value="ECO:0007669"/>
    <property type="project" value="InterPro"/>
</dbReference>
<dbReference type="FunFam" id="2.60.20.10:FF:000003">
    <property type="entry name" value="Crystallin gamma S"/>
    <property type="match status" value="1"/>
</dbReference>
<evidence type="ECO:0000256" key="14">
    <source>
        <dbReference type="ARBA" id="ARBA00023288"/>
    </source>
</evidence>
<keyword evidence="25" id="KW-1185">Reference proteome</keyword>
<evidence type="ECO:0000256" key="10">
    <source>
        <dbReference type="ARBA" id="ARBA00022801"/>
    </source>
</evidence>
<dbReference type="FunFam" id="3.40.50.300:FF:000273">
    <property type="entry name" value="GTP-binding protein Rheb homolog"/>
    <property type="match status" value="1"/>
</dbReference>
<proteinExistence type="inferred from homology"/>
<comment type="function">
    <text evidence="19">Small GTPase that acts as an allosteric activator of the canonical mTORC1 complex, an evolutionarily conserved central nutrient sensor that stimulates anabolic reactions and macromolecule biosynthesis to promote cellular biomass generation and growth. In response to nutrients, growth factors or amino acids, specifically activates the protein kinase activity of MTOR, the catalytic component of the mTORC1 complex: acts by causing a conformational change that allows the alignment of residues in the active site of MTOR, thereby enhancing the phosphorylation of ribosomal protein S6 kinase (RPS6KB1 and RPS6KB2) and EIF4EBP1 (4E-BP1). RHEB is also required for localization of the TSC-TBC complex to lysosomal membranes. In response to starvation, RHEB is inactivated by the TSC-TBC complex, preventing activation of mTORC1. Has low intrinsic GTPase activity.</text>
</comment>
<evidence type="ECO:0000256" key="22">
    <source>
        <dbReference type="ARBA" id="ARBA00093480"/>
    </source>
</evidence>
<evidence type="ECO:0000256" key="7">
    <source>
        <dbReference type="ARBA" id="ARBA00022723"/>
    </source>
</evidence>
<evidence type="ECO:0000259" key="23">
    <source>
        <dbReference type="PROSITE" id="PS50915"/>
    </source>
</evidence>
<dbReference type="InterPro" id="IPR050252">
    <property type="entry name" value="Beta/Gamma-Crystallin"/>
</dbReference>
<dbReference type="PROSITE" id="PS50915">
    <property type="entry name" value="CRYSTALLIN_BETA_GAMMA"/>
    <property type="match status" value="2"/>
</dbReference>
<sequence>MPPSKSRKIAILGYRSVGKSSLTIQFVEGQFVDSYDPTIENTFTKLITVNGQEYHLQLVDTAGQDEYSIFPQTYSIDINGYILVYSVTSIKSFEVIKVIHGKLLDMVGKVQIPIMLVGNKKDLHMERVISYEEGKALAESWNAAFLESSAKENQGYLGNSRVLHLNPSAMKSVLEIQPESKVVLNPGMIICKGESGKDPSPVEEMSKIFSRLGLESPSILRVEGVDEDNRASRHGITFYEGKCFTGRKLDVCGSCNSFQDQGFLNRVNSICVQSGAWVCFDHPDFRGQQYILEHGEYPDFYRWNGRSDHLGSCRPIGMHGEHYRIEIFEGSHFRGPSLELTEDCSFLQGQGWDKTCINALKVYGDGAWVLYEEPNYRGRMYVVERGEFSSFNEWQARSASVQSIRRVVNYF</sequence>
<dbReference type="GO" id="GO:0005212">
    <property type="term" value="F:structural constituent of eye lens"/>
    <property type="evidence" value="ECO:0007669"/>
    <property type="project" value="UniProtKB-KW"/>
</dbReference>
<dbReference type="GO" id="GO:0005765">
    <property type="term" value="C:lysosomal membrane"/>
    <property type="evidence" value="ECO:0007669"/>
    <property type="project" value="UniProtKB-SubCell"/>
</dbReference>
<dbReference type="EMBL" id="SWJQ01000156">
    <property type="protein sequence ID" value="TRZ20243.1"/>
    <property type="molecule type" value="Genomic_DNA"/>
</dbReference>
<dbReference type="SMART" id="SM00247">
    <property type="entry name" value="XTALbg"/>
    <property type="match status" value="2"/>
</dbReference>
<keyword evidence="7" id="KW-0479">Metal-binding</keyword>
<evidence type="ECO:0000256" key="17">
    <source>
        <dbReference type="ARBA" id="ARBA00037969"/>
    </source>
</evidence>
<dbReference type="InterPro" id="IPR001806">
    <property type="entry name" value="Small_GTPase"/>
</dbReference>
<evidence type="ECO:0000256" key="4">
    <source>
        <dbReference type="ARBA" id="ARBA00011245"/>
    </source>
</evidence>
<evidence type="ECO:0000256" key="11">
    <source>
        <dbReference type="ARBA" id="ARBA00022842"/>
    </source>
</evidence>
<evidence type="ECO:0000256" key="8">
    <source>
        <dbReference type="ARBA" id="ARBA00022737"/>
    </source>
</evidence>
<comment type="catalytic activity">
    <reaction evidence="18">
        <text>GTP + H2O = GDP + phosphate + H(+)</text>
        <dbReference type="Rhea" id="RHEA:19669"/>
        <dbReference type="ChEBI" id="CHEBI:15377"/>
        <dbReference type="ChEBI" id="CHEBI:15378"/>
        <dbReference type="ChEBI" id="CHEBI:37565"/>
        <dbReference type="ChEBI" id="CHEBI:43474"/>
        <dbReference type="ChEBI" id="CHEBI:58189"/>
    </reaction>
    <physiologicalReaction direction="left-to-right" evidence="18">
        <dbReference type="Rhea" id="RHEA:19670"/>
    </physiologicalReaction>
</comment>
<evidence type="ECO:0000256" key="1">
    <source>
        <dbReference type="ARBA" id="ARBA00004122"/>
    </source>
</evidence>
<comment type="subcellular location">
    <subcellularLocation>
        <location evidence="16">Endoplasmic reticulum membrane</location>
        <topology evidence="16">Lipid-anchor</topology>
        <orientation evidence="16">Cytoplasmic side</orientation>
    </subcellularLocation>
    <subcellularLocation>
        <location evidence="2">Golgi apparatus membrane</location>
        <topology evidence="2">Lipid-anchor</topology>
        <orientation evidence="2">Cytoplasmic side</orientation>
    </subcellularLocation>
    <subcellularLocation>
        <location evidence="1">Lysosome membrane</location>
        <topology evidence="1">Lipid-anchor</topology>
        <orientation evidence="1">Cytoplasmic side</orientation>
    </subcellularLocation>
</comment>
<dbReference type="Pfam" id="PF00071">
    <property type="entry name" value="Ras"/>
    <property type="match status" value="1"/>
</dbReference>
<accession>A0A8K1GLL8</accession>
<dbReference type="Pfam" id="PF00030">
    <property type="entry name" value="Crystall"/>
    <property type="match status" value="2"/>
</dbReference>
<dbReference type="OrthoDB" id="5976022at2759"/>
<dbReference type="SUPFAM" id="SSF49695">
    <property type="entry name" value="gamma-Crystallin-like"/>
    <property type="match status" value="1"/>
</dbReference>
<dbReference type="FunFam" id="2.60.20.10:FF:000007">
    <property type="entry name" value="Crystallin gamma N"/>
    <property type="match status" value="1"/>
</dbReference>
<comment type="caution">
    <text evidence="24">The sequence shown here is derived from an EMBL/GenBank/DDBJ whole genome shotgun (WGS) entry which is preliminary data.</text>
</comment>
<dbReference type="AlphaFoldDB" id="A0A8K1GLL8"/>
<comment type="similarity">
    <text evidence="3">Belongs to the beta/gamma-crystallin family.</text>
</comment>
<evidence type="ECO:0000256" key="18">
    <source>
        <dbReference type="ARBA" id="ARBA00049117"/>
    </source>
</evidence>
<dbReference type="GO" id="GO:0007601">
    <property type="term" value="P:visual perception"/>
    <property type="evidence" value="ECO:0007669"/>
    <property type="project" value="TreeGrafter"/>
</dbReference>
<evidence type="ECO:0000256" key="5">
    <source>
        <dbReference type="ARBA" id="ARBA00022481"/>
    </source>
</evidence>
<dbReference type="InterPro" id="IPR001064">
    <property type="entry name" value="Beta/gamma_crystallin"/>
</dbReference>
<evidence type="ECO:0000256" key="9">
    <source>
        <dbReference type="ARBA" id="ARBA00022741"/>
    </source>
</evidence>
<evidence type="ECO:0000256" key="16">
    <source>
        <dbReference type="ARBA" id="ARBA00037811"/>
    </source>
</evidence>
<dbReference type="GO" id="GO:0002088">
    <property type="term" value="P:lens development in camera-type eye"/>
    <property type="evidence" value="ECO:0007669"/>
    <property type="project" value="TreeGrafter"/>
</dbReference>
<dbReference type="Proteomes" id="UP000796761">
    <property type="component" value="Unassembled WGS sequence"/>
</dbReference>
<evidence type="ECO:0000313" key="24">
    <source>
        <dbReference type="EMBL" id="TRZ20243.1"/>
    </source>
</evidence>
<dbReference type="PANTHER" id="PTHR11818:SF22">
    <property type="entry name" value="GAMMA-CRYSTALLIN N"/>
    <property type="match status" value="1"/>
</dbReference>
<keyword evidence="13" id="KW-0472">Membrane</keyword>
<reference evidence="24" key="1">
    <citation type="submission" date="2019-04" db="EMBL/GenBank/DDBJ databases">
        <title>Genome assembly of Zosterops borbonicus 15179.</title>
        <authorList>
            <person name="Leroy T."/>
            <person name="Anselmetti Y."/>
            <person name="Tilak M.-K."/>
            <person name="Nabholz B."/>
        </authorList>
    </citation>
    <scope>NUCLEOTIDE SEQUENCE</scope>
    <source>
        <strain evidence="24">HGM_15179</strain>
        <tissue evidence="24">Muscle</tissue>
    </source>
</reference>
<dbReference type="PROSITE" id="PS51420">
    <property type="entry name" value="RHO"/>
    <property type="match status" value="1"/>
</dbReference>
<dbReference type="PRINTS" id="PR00449">
    <property type="entry name" value="RASTRNSFRMNG"/>
</dbReference>
<dbReference type="PANTHER" id="PTHR11818">
    <property type="entry name" value="BETA/GAMMA CRYSTALLIN"/>
    <property type="match status" value="1"/>
</dbReference>
<keyword evidence="14" id="KW-0449">Lipoprotein</keyword>
<evidence type="ECO:0000256" key="12">
    <source>
        <dbReference type="ARBA" id="ARBA00023134"/>
    </source>
</evidence>
<keyword evidence="12" id="KW-0342">GTP-binding</keyword>
<comment type="subunit">
    <text evidence="22">Associates with the mTORC1 complex (MTOR, MLST8 and RPTOR) in a guanyl nucleotide-independent manner. Interacts with TSC2. Interacts with MCRS1; the interaction maintains RHEB at the lysosome in its active GTP-bound form and prevents its interaction with the mTORC1 complex inhibitor TSC2, ensuring activation of the mTORC1 complex by RHEB. Interacts (when prenylated) with PDE6D; this promotes release from membranes.</text>
</comment>
<evidence type="ECO:0000256" key="2">
    <source>
        <dbReference type="ARBA" id="ARBA00004444"/>
    </source>
</evidence>
<dbReference type="SMART" id="SM00174">
    <property type="entry name" value="RHO"/>
    <property type="match status" value="1"/>
</dbReference>
<keyword evidence="6" id="KW-0273">Eye lens protein</keyword>
<evidence type="ECO:0000313" key="25">
    <source>
        <dbReference type="Proteomes" id="UP000796761"/>
    </source>
</evidence>
<keyword evidence="15" id="KW-0636">Prenylation</keyword>
<dbReference type="GO" id="GO:0005525">
    <property type="term" value="F:GTP binding"/>
    <property type="evidence" value="ECO:0007669"/>
    <property type="project" value="UniProtKB-KW"/>
</dbReference>
<name>A0A8K1GLL8_9PASS</name>
<gene>
    <name evidence="24" type="ORF">HGM15179_006828</name>
</gene>
<feature type="domain" description="Beta/gamma crystallin 'Greek key'" evidence="23">
    <location>
        <begin position="366"/>
        <end position="408"/>
    </location>
</feature>
<dbReference type="SMART" id="SM00173">
    <property type="entry name" value="RAS"/>
    <property type="match status" value="1"/>
</dbReference>
<dbReference type="Gene3D" id="2.60.20.10">
    <property type="entry name" value="Crystallins"/>
    <property type="match status" value="2"/>
</dbReference>
<comment type="similarity">
    <text evidence="17">Belongs to the small GTPase superfamily. Rheb family.</text>
</comment>
<dbReference type="PROSITE" id="PS51419">
    <property type="entry name" value="RAB"/>
    <property type="match status" value="1"/>
</dbReference>
<dbReference type="GO" id="GO:0000139">
    <property type="term" value="C:Golgi membrane"/>
    <property type="evidence" value="ECO:0007669"/>
    <property type="project" value="UniProtKB-SubCell"/>
</dbReference>
<feature type="domain" description="Beta/gamma crystallin 'Greek key'" evidence="23">
    <location>
        <begin position="275"/>
        <end position="317"/>
    </location>
</feature>
<evidence type="ECO:0000256" key="3">
    <source>
        <dbReference type="ARBA" id="ARBA00009646"/>
    </source>
</evidence>
<keyword evidence="5" id="KW-0488">Methylation</keyword>
<keyword evidence="10" id="KW-0378">Hydrolase</keyword>
<organism evidence="24 25">
    <name type="scientific">Zosterops borbonicus</name>
    <dbReference type="NCBI Taxonomy" id="364589"/>
    <lineage>
        <taxon>Eukaryota</taxon>
        <taxon>Metazoa</taxon>
        <taxon>Chordata</taxon>
        <taxon>Craniata</taxon>
        <taxon>Vertebrata</taxon>
        <taxon>Euteleostomi</taxon>
        <taxon>Archelosauria</taxon>
        <taxon>Archosauria</taxon>
        <taxon>Dinosauria</taxon>
        <taxon>Saurischia</taxon>
        <taxon>Theropoda</taxon>
        <taxon>Coelurosauria</taxon>
        <taxon>Aves</taxon>
        <taxon>Neognathae</taxon>
        <taxon>Neoaves</taxon>
        <taxon>Telluraves</taxon>
        <taxon>Australaves</taxon>
        <taxon>Passeriformes</taxon>
        <taxon>Sylvioidea</taxon>
        <taxon>Zosteropidae</taxon>
        <taxon>Zosterops</taxon>
    </lineage>
</organism>
<evidence type="ECO:0000256" key="21">
    <source>
        <dbReference type="ARBA" id="ARBA00082764"/>
    </source>
</evidence>
<dbReference type="GO" id="GO:0005789">
    <property type="term" value="C:endoplasmic reticulum membrane"/>
    <property type="evidence" value="ECO:0007669"/>
    <property type="project" value="UniProtKB-SubCell"/>
</dbReference>
<dbReference type="NCBIfam" id="TIGR00231">
    <property type="entry name" value="small_GTP"/>
    <property type="match status" value="1"/>
</dbReference>
<keyword evidence="9" id="KW-0547">Nucleotide-binding</keyword>